<dbReference type="EMBL" id="KJ010548">
    <property type="protein sequence ID" value="AHJ87679.1"/>
    <property type="molecule type" value="Genomic_DNA"/>
</dbReference>
<name>A0A0A0PJ30_9CAUD</name>
<dbReference type="Proteomes" id="UP000030233">
    <property type="component" value="Segment"/>
</dbReference>
<feature type="compositionally biased region" description="Basic and acidic residues" evidence="1">
    <location>
        <begin position="1"/>
        <end position="15"/>
    </location>
</feature>
<reference evidence="2 3" key="1">
    <citation type="journal article" date="2015" name="Appl. Environ. Microbiol.">
        <title>Effects of actin-like proteins encoded by two Bacillus pumilus phages on unstable lysogeny, revealed by genomic analysis.</title>
        <authorList>
            <person name="Yuan Y."/>
            <person name="Peng Q."/>
            <person name="Wu D."/>
            <person name="Kou Z."/>
            <person name="Wu Y."/>
            <person name="Liu P."/>
            <person name="Gao M."/>
        </authorList>
    </citation>
    <scope>NUCLEOTIDE SEQUENCE [LARGE SCALE GENOMIC DNA]</scope>
</reference>
<feature type="region of interest" description="Disordered" evidence="1">
    <location>
        <begin position="1"/>
        <end position="20"/>
    </location>
</feature>
<protein>
    <submittedName>
        <fullName evidence="2">Uncharacterized protein</fullName>
    </submittedName>
</protein>
<accession>A0A0A0PJ30</accession>
<sequence length="122" mass="14381">MLQSREKLISRAEKNRRNKVSRIKRKLRKQALRTVEKQIKKTVRQGETYVHAYVDLNGLDKVAYSNFKHVLAVMKEVVAITESRGFRVIRHERSANMFDGHEYHIVIDLLKKPTKPMHRGET</sequence>
<organism evidence="2 3">
    <name type="scientific">Bacillus phage Bp8p-T</name>
    <dbReference type="NCBI Taxonomy" id="1445811"/>
    <lineage>
        <taxon>Viruses</taxon>
        <taxon>Duplodnaviria</taxon>
        <taxon>Heunggongvirae</taxon>
        <taxon>Uroviricota</taxon>
        <taxon>Caudoviricetes</taxon>
        <taxon>Herelleviridae</taxon>
        <taxon>Bastillevirinae</taxon>
        <taxon>Agatevirus</taxon>
        <taxon>Agatevirus Bp8pC</taxon>
    </lineage>
</organism>
<proteinExistence type="predicted"/>
<evidence type="ECO:0000256" key="1">
    <source>
        <dbReference type="SAM" id="MobiDB-lite"/>
    </source>
</evidence>
<evidence type="ECO:0000313" key="2">
    <source>
        <dbReference type="EMBL" id="AHJ87679.1"/>
    </source>
</evidence>
<gene>
    <name evidence="2" type="ORF">Bp8pT_037</name>
</gene>
<evidence type="ECO:0000313" key="3">
    <source>
        <dbReference type="Proteomes" id="UP000030233"/>
    </source>
</evidence>